<name>S4P4H7_9NEOP</name>
<proteinExistence type="predicted"/>
<protein>
    <submittedName>
        <fullName evidence="2">Uncharacterized protein</fullName>
    </submittedName>
</protein>
<evidence type="ECO:0000313" key="2">
    <source>
        <dbReference type="EMBL" id="JAA86601.1"/>
    </source>
</evidence>
<sequence length="68" mass="7645">MLSILQYCFILAVIGRVASSLFHFINFISVTYVVSMSKNNSQTPYNIIITAKIHITSQNAFAGIKYIE</sequence>
<evidence type="ECO:0000256" key="1">
    <source>
        <dbReference type="SAM" id="Phobius"/>
    </source>
</evidence>
<reference evidence="2" key="2">
    <citation type="submission" date="2013-05" db="EMBL/GenBank/DDBJ databases">
        <authorList>
            <person name="Carter J.-M."/>
            <person name="Baker S.C."/>
            <person name="Pink R."/>
            <person name="Carter D.R.F."/>
            <person name="Collins A."/>
            <person name="Tomlin J."/>
            <person name="Gibbs M."/>
            <person name="Breuker C.J."/>
        </authorList>
    </citation>
    <scope>NUCLEOTIDE SEQUENCE</scope>
    <source>
        <tissue evidence="2">Ovary</tissue>
    </source>
</reference>
<reference evidence="2" key="1">
    <citation type="journal article" date="2013" name="BMC Genomics">
        <title>Unscrambling butterfly oogenesis.</title>
        <authorList>
            <person name="Carter J.M."/>
            <person name="Baker S.C."/>
            <person name="Pink R."/>
            <person name="Carter D.R."/>
            <person name="Collins A."/>
            <person name="Tomlin J."/>
            <person name="Gibbs M."/>
            <person name="Breuker C.J."/>
        </authorList>
    </citation>
    <scope>NUCLEOTIDE SEQUENCE</scope>
    <source>
        <tissue evidence="2">Ovary</tissue>
    </source>
</reference>
<accession>S4P4H7</accession>
<feature type="transmembrane region" description="Helical" evidence="1">
    <location>
        <begin position="7"/>
        <end position="34"/>
    </location>
</feature>
<keyword evidence="1" id="KW-0472">Membrane</keyword>
<keyword evidence="1" id="KW-0812">Transmembrane</keyword>
<dbReference type="AlphaFoldDB" id="S4P4H7"/>
<organism evidence="2">
    <name type="scientific">Pararge aegeria</name>
    <name type="common">speckled wood butterfly</name>
    <dbReference type="NCBI Taxonomy" id="116150"/>
    <lineage>
        <taxon>Eukaryota</taxon>
        <taxon>Metazoa</taxon>
        <taxon>Ecdysozoa</taxon>
        <taxon>Arthropoda</taxon>
        <taxon>Hexapoda</taxon>
        <taxon>Insecta</taxon>
        <taxon>Pterygota</taxon>
        <taxon>Neoptera</taxon>
        <taxon>Endopterygota</taxon>
        <taxon>Lepidoptera</taxon>
        <taxon>Glossata</taxon>
        <taxon>Ditrysia</taxon>
        <taxon>Papilionoidea</taxon>
        <taxon>Nymphalidae</taxon>
        <taxon>Satyrinae</taxon>
        <taxon>Satyrini</taxon>
        <taxon>Parargina</taxon>
        <taxon>Pararge</taxon>
    </lineage>
</organism>
<dbReference type="EMBL" id="GAIX01005959">
    <property type="protein sequence ID" value="JAA86601.1"/>
    <property type="molecule type" value="Transcribed_RNA"/>
</dbReference>
<keyword evidence="1" id="KW-1133">Transmembrane helix</keyword>